<proteinExistence type="predicted"/>
<reference evidence="2" key="2">
    <citation type="submission" date="2015-01" db="EMBL/GenBank/DDBJ databases">
        <title>Evolutionary Origins and Diversification of the Mycorrhizal Mutualists.</title>
        <authorList>
            <consortium name="DOE Joint Genome Institute"/>
            <consortium name="Mycorrhizal Genomics Consortium"/>
            <person name="Kohler A."/>
            <person name="Kuo A."/>
            <person name="Nagy L.G."/>
            <person name="Floudas D."/>
            <person name="Copeland A."/>
            <person name="Barry K.W."/>
            <person name="Cichocki N."/>
            <person name="Veneault-Fourrey C."/>
            <person name="LaButti K."/>
            <person name="Lindquist E.A."/>
            <person name="Lipzen A."/>
            <person name="Lundell T."/>
            <person name="Morin E."/>
            <person name="Murat C."/>
            <person name="Riley R."/>
            <person name="Ohm R."/>
            <person name="Sun H."/>
            <person name="Tunlid A."/>
            <person name="Henrissat B."/>
            <person name="Grigoriev I.V."/>
            <person name="Hibbett D.S."/>
            <person name="Martin F."/>
        </authorList>
    </citation>
    <scope>NUCLEOTIDE SEQUENCE [LARGE SCALE GENOMIC DNA]</scope>
    <source>
        <strain evidence="2">ATCC 200175</strain>
    </source>
</reference>
<evidence type="ECO:0000313" key="1">
    <source>
        <dbReference type="EMBL" id="KIJ13658.1"/>
    </source>
</evidence>
<gene>
    <name evidence="1" type="ORF">PAXINDRAFT_156401</name>
</gene>
<dbReference type="Proteomes" id="UP000053647">
    <property type="component" value="Unassembled WGS sequence"/>
</dbReference>
<evidence type="ECO:0000313" key="2">
    <source>
        <dbReference type="Proteomes" id="UP000053647"/>
    </source>
</evidence>
<dbReference type="AlphaFoldDB" id="A0A0C9TTX7"/>
<reference evidence="1 2" key="1">
    <citation type="submission" date="2014-06" db="EMBL/GenBank/DDBJ databases">
        <authorList>
            <consortium name="DOE Joint Genome Institute"/>
            <person name="Kuo A."/>
            <person name="Kohler A."/>
            <person name="Nagy L.G."/>
            <person name="Floudas D."/>
            <person name="Copeland A."/>
            <person name="Barry K.W."/>
            <person name="Cichocki N."/>
            <person name="Veneault-Fourrey C."/>
            <person name="LaButti K."/>
            <person name="Lindquist E.A."/>
            <person name="Lipzen A."/>
            <person name="Lundell T."/>
            <person name="Morin E."/>
            <person name="Murat C."/>
            <person name="Sun H."/>
            <person name="Tunlid A."/>
            <person name="Henrissat B."/>
            <person name="Grigoriev I.V."/>
            <person name="Hibbett D.S."/>
            <person name="Martin F."/>
            <person name="Nordberg H.P."/>
            <person name="Cantor M.N."/>
            <person name="Hua S.X."/>
        </authorList>
    </citation>
    <scope>NUCLEOTIDE SEQUENCE [LARGE SCALE GENOMIC DNA]</scope>
    <source>
        <strain evidence="1 2">ATCC 200175</strain>
    </source>
</reference>
<keyword evidence="2" id="KW-1185">Reference proteome</keyword>
<name>A0A0C9TTX7_PAXIN</name>
<dbReference type="EMBL" id="KN819349">
    <property type="protein sequence ID" value="KIJ13658.1"/>
    <property type="molecule type" value="Genomic_DNA"/>
</dbReference>
<organism evidence="1 2">
    <name type="scientific">Paxillus involutus ATCC 200175</name>
    <dbReference type="NCBI Taxonomy" id="664439"/>
    <lineage>
        <taxon>Eukaryota</taxon>
        <taxon>Fungi</taxon>
        <taxon>Dikarya</taxon>
        <taxon>Basidiomycota</taxon>
        <taxon>Agaricomycotina</taxon>
        <taxon>Agaricomycetes</taxon>
        <taxon>Agaricomycetidae</taxon>
        <taxon>Boletales</taxon>
        <taxon>Paxilineae</taxon>
        <taxon>Paxillaceae</taxon>
        <taxon>Paxillus</taxon>
    </lineage>
</organism>
<accession>A0A0C9TTX7</accession>
<sequence length="144" mass="16811">MAAFLQGAWDSIWWNPRFGLPLWHTIEHNNSIHTFMLTWFDNNIFLDFVFNAITNTDVKQGWLGVQKNSVEGDNTFREDSFMPAHTKLFQLMHSFCLNFVDSVNLLTNHYLTHGRKLQVAAGLNRFREKLAGKSYRDSLDKNMV</sequence>
<dbReference type="HOGENOM" id="CLU_1797085_0_0_1"/>
<protein>
    <submittedName>
        <fullName evidence="1">Uncharacterized protein</fullName>
    </submittedName>
</protein>